<dbReference type="CDD" id="cd18103">
    <property type="entry name" value="SpoU-like_RlmB"/>
    <property type="match status" value="1"/>
</dbReference>
<dbReference type="RefSeq" id="WP_236100278.1">
    <property type="nucleotide sequence ID" value="NZ_JAKGUD010000018.1"/>
</dbReference>
<dbReference type="InterPro" id="IPR001537">
    <property type="entry name" value="SpoU_MeTrfase"/>
</dbReference>
<dbReference type="PANTHER" id="PTHR46429:SF1">
    <property type="entry name" value="23S RRNA (GUANOSINE-2'-O-)-METHYLTRANSFERASE RLMB"/>
    <property type="match status" value="1"/>
</dbReference>
<dbReference type="SUPFAM" id="SSF75217">
    <property type="entry name" value="alpha/beta knot"/>
    <property type="match status" value="1"/>
</dbReference>
<feature type="region of interest" description="Disordered" evidence="3">
    <location>
        <begin position="1"/>
        <end position="26"/>
    </location>
</feature>
<dbReference type="EMBL" id="JAKGUD010000018">
    <property type="protein sequence ID" value="MCF4143553.1"/>
    <property type="molecule type" value="Genomic_DNA"/>
</dbReference>
<keyword evidence="1" id="KW-0489">Methyltransferase</keyword>
<evidence type="ECO:0000256" key="3">
    <source>
        <dbReference type="SAM" id="MobiDB-lite"/>
    </source>
</evidence>
<dbReference type="Pfam" id="PF00588">
    <property type="entry name" value="SpoU_methylase"/>
    <property type="match status" value="1"/>
</dbReference>
<dbReference type="SMART" id="SM00967">
    <property type="entry name" value="SpoU_sub_bind"/>
    <property type="match status" value="1"/>
</dbReference>
<dbReference type="Pfam" id="PF08032">
    <property type="entry name" value="SpoU_sub_bind"/>
    <property type="match status" value="1"/>
</dbReference>
<dbReference type="InterPro" id="IPR013123">
    <property type="entry name" value="SpoU_subst-bd"/>
</dbReference>
<protein>
    <submittedName>
        <fullName evidence="5">23S rRNA (Guanosine(2251)-2'-O)-methyltransferase RlmB</fullName>
    </submittedName>
</protein>
<evidence type="ECO:0000313" key="6">
    <source>
        <dbReference type="Proteomes" id="UP001200430"/>
    </source>
</evidence>
<name>A0ABS9EUZ0_9BACT</name>
<dbReference type="Gene3D" id="3.30.1330.30">
    <property type="match status" value="1"/>
</dbReference>
<dbReference type="NCBIfam" id="TIGR00186">
    <property type="entry name" value="rRNA_methyl_3"/>
    <property type="match status" value="1"/>
</dbReference>
<sequence>MADLKEKRKVRSDRSKGRTTSSRRSEDKDLCWGRNAVISMLETVPSACKKIYMATGIQISFRDDLLRLAGRSAVEVTEANGSYLDEITGGEKHQGIVANIDLPKPRDLSQFSPEKGPSLLLAMDHVKDPHNFGAMIRTAEAVGALGVIYPSRRSVGVTGTVIKTSAGAAFRVPLYEVTNLVRSMEILKKEGYWVVGLDHEASRDIWCTSLPDKLVLVVGSEGEGLSRLSSERCDDLRRIPMVGETGSLNASVAAALGMFEWRRLNPLME</sequence>
<evidence type="ECO:0000259" key="4">
    <source>
        <dbReference type="SMART" id="SM00967"/>
    </source>
</evidence>
<gene>
    <name evidence="5" type="primary">rlmB</name>
    <name evidence="5" type="ORF">L2W38_12105</name>
</gene>
<accession>A0ABS9EUZ0</accession>
<feature type="compositionally biased region" description="Basic and acidic residues" evidence="3">
    <location>
        <begin position="1"/>
        <end position="16"/>
    </location>
</feature>
<dbReference type="Gene3D" id="3.40.1280.10">
    <property type="match status" value="1"/>
</dbReference>
<keyword evidence="2" id="KW-0808">Transferase</keyword>
<dbReference type="InterPro" id="IPR004441">
    <property type="entry name" value="rRNA_MeTrfase_TrmH"/>
</dbReference>
<dbReference type="InterPro" id="IPR029028">
    <property type="entry name" value="Alpha/beta_knot_MTases"/>
</dbReference>
<keyword evidence="6" id="KW-1185">Reference proteome</keyword>
<evidence type="ECO:0000256" key="1">
    <source>
        <dbReference type="ARBA" id="ARBA00022603"/>
    </source>
</evidence>
<feature type="domain" description="RNA 2-O ribose methyltransferase substrate binding" evidence="4">
    <location>
        <begin position="30"/>
        <end position="106"/>
    </location>
</feature>
<organism evidence="5 6">
    <name type="scientific">Dethiosulfovibrio marinus</name>
    <dbReference type="NCBI Taxonomy" id="133532"/>
    <lineage>
        <taxon>Bacteria</taxon>
        <taxon>Thermotogati</taxon>
        <taxon>Synergistota</taxon>
        <taxon>Synergistia</taxon>
        <taxon>Synergistales</taxon>
        <taxon>Dethiosulfovibrionaceae</taxon>
        <taxon>Dethiosulfovibrio</taxon>
    </lineage>
</organism>
<evidence type="ECO:0000313" key="5">
    <source>
        <dbReference type="EMBL" id="MCF4143553.1"/>
    </source>
</evidence>
<dbReference type="SUPFAM" id="SSF55315">
    <property type="entry name" value="L30e-like"/>
    <property type="match status" value="1"/>
</dbReference>
<dbReference type="Proteomes" id="UP001200430">
    <property type="component" value="Unassembled WGS sequence"/>
</dbReference>
<dbReference type="InterPro" id="IPR029026">
    <property type="entry name" value="tRNA_m1G_MTases_N"/>
</dbReference>
<dbReference type="InterPro" id="IPR029064">
    <property type="entry name" value="Ribosomal_eL30-like_sf"/>
</dbReference>
<dbReference type="PANTHER" id="PTHR46429">
    <property type="entry name" value="23S RRNA (GUANOSINE-2'-O-)-METHYLTRANSFERASE RLMB"/>
    <property type="match status" value="1"/>
</dbReference>
<evidence type="ECO:0000256" key="2">
    <source>
        <dbReference type="ARBA" id="ARBA00022679"/>
    </source>
</evidence>
<reference evidence="5 6" key="1">
    <citation type="submission" date="2022-01" db="EMBL/GenBank/DDBJ databases">
        <title>Dethiosulfovibrio faecalis sp. nov., a novel proteolytic, non-sulfur-reducing bacterium isolated from a marine aquaculture solid waste bioreactor.</title>
        <authorList>
            <person name="Grabowski S."/>
            <person name="Apolinario E."/>
            <person name="Schneider N."/>
            <person name="Marshall C.W."/>
            <person name="Sowers K.R."/>
        </authorList>
    </citation>
    <scope>NUCLEOTIDE SEQUENCE [LARGE SCALE GENOMIC DNA]</scope>
    <source>
        <strain evidence="5 6">DSM 12537</strain>
    </source>
</reference>
<proteinExistence type="predicted"/>
<comment type="caution">
    <text evidence="5">The sequence shown here is derived from an EMBL/GenBank/DDBJ whole genome shotgun (WGS) entry which is preliminary data.</text>
</comment>